<keyword evidence="2" id="KW-1185">Reference proteome</keyword>
<reference evidence="2" key="1">
    <citation type="journal article" date="2022" name="Mol. Ecol. Resour.">
        <title>The genomes of chicory, endive, great burdock and yacon provide insights into Asteraceae palaeo-polyploidization history and plant inulin production.</title>
        <authorList>
            <person name="Fan W."/>
            <person name="Wang S."/>
            <person name="Wang H."/>
            <person name="Wang A."/>
            <person name="Jiang F."/>
            <person name="Liu H."/>
            <person name="Zhao H."/>
            <person name="Xu D."/>
            <person name="Zhang Y."/>
        </authorList>
    </citation>
    <scope>NUCLEOTIDE SEQUENCE [LARGE SCALE GENOMIC DNA]</scope>
    <source>
        <strain evidence="2">cv. Punajuju</strain>
    </source>
</reference>
<dbReference type="EMBL" id="CM042014">
    <property type="protein sequence ID" value="KAI3721195.1"/>
    <property type="molecule type" value="Genomic_DNA"/>
</dbReference>
<sequence length="141" mass="16333">MASIYHVWKITIKKINLRMKRHYRHLLHPSQPLLPFSPSIIEGSDPNRPEVAHCRRFSLQQCFLLPNHNLEQLILNPIFSLHSCLSLSTLTETRYECYDLEGVIKGFSDRLAGTSVITMIPLSMHLPDYEDPQQPNDTRPI</sequence>
<gene>
    <name evidence="1" type="ORF">L2E82_32201</name>
</gene>
<proteinExistence type="predicted"/>
<name>A0ACB9BJ02_CICIN</name>
<evidence type="ECO:0000313" key="1">
    <source>
        <dbReference type="EMBL" id="KAI3721195.1"/>
    </source>
</evidence>
<protein>
    <submittedName>
        <fullName evidence="1">Uncharacterized protein</fullName>
    </submittedName>
</protein>
<dbReference type="Proteomes" id="UP001055811">
    <property type="component" value="Linkage Group LG06"/>
</dbReference>
<comment type="caution">
    <text evidence="1">The sequence shown here is derived from an EMBL/GenBank/DDBJ whole genome shotgun (WGS) entry which is preliminary data.</text>
</comment>
<accession>A0ACB9BJ02</accession>
<reference evidence="1 2" key="2">
    <citation type="journal article" date="2022" name="Mol. Ecol. Resour.">
        <title>The genomes of chicory, endive, great burdock and yacon provide insights into Asteraceae paleo-polyploidization history and plant inulin production.</title>
        <authorList>
            <person name="Fan W."/>
            <person name="Wang S."/>
            <person name="Wang H."/>
            <person name="Wang A."/>
            <person name="Jiang F."/>
            <person name="Liu H."/>
            <person name="Zhao H."/>
            <person name="Xu D."/>
            <person name="Zhang Y."/>
        </authorList>
    </citation>
    <scope>NUCLEOTIDE SEQUENCE [LARGE SCALE GENOMIC DNA]</scope>
    <source>
        <strain evidence="2">cv. Punajuju</strain>
        <tissue evidence="1">Leaves</tissue>
    </source>
</reference>
<organism evidence="1 2">
    <name type="scientific">Cichorium intybus</name>
    <name type="common">Chicory</name>
    <dbReference type="NCBI Taxonomy" id="13427"/>
    <lineage>
        <taxon>Eukaryota</taxon>
        <taxon>Viridiplantae</taxon>
        <taxon>Streptophyta</taxon>
        <taxon>Embryophyta</taxon>
        <taxon>Tracheophyta</taxon>
        <taxon>Spermatophyta</taxon>
        <taxon>Magnoliopsida</taxon>
        <taxon>eudicotyledons</taxon>
        <taxon>Gunneridae</taxon>
        <taxon>Pentapetalae</taxon>
        <taxon>asterids</taxon>
        <taxon>campanulids</taxon>
        <taxon>Asterales</taxon>
        <taxon>Asteraceae</taxon>
        <taxon>Cichorioideae</taxon>
        <taxon>Cichorieae</taxon>
        <taxon>Cichoriinae</taxon>
        <taxon>Cichorium</taxon>
    </lineage>
</organism>
<evidence type="ECO:0000313" key="2">
    <source>
        <dbReference type="Proteomes" id="UP001055811"/>
    </source>
</evidence>